<dbReference type="OrthoDB" id="9774907at2"/>
<comment type="similarity">
    <text evidence="1 11">Belongs to the thymidylate kinase family.</text>
</comment>
<keyword evidence="7 11" id="KW-0418">Kinase</keyword>
<dbReference type="PANTHER" id="PTHR10344:SF4">
    <property type="entry name" value="UMP-CMP KINASE 2, MITOCHONDRIAL"/>
    <property type="match status" value="1"/>
</dbReference>
<proteinExistence type="inferred from homology"/>
<dbReference type="RefSeq" id="WP_126414404.1">
    <property type="nucleotide sequence ID" value="NZ_JASPER010000058.1"/>
</dbReference>
<evidence type="ECO:0000256" key="1">
    <source>
        <dbReference type="ARBA" id="ARBA00009776"/>
    </source>
</evidence>
<dbReference type="InterPro" id="IPR039430">
    <property type="entry name" value="Thymidylate_kin-like_dom"/>
</dbReference>
<evidence type="ECO:0000256" key="4">
    <source>
        <dbReference type="ARBA" id="ARBA00022679"/>
    </source>
</evidence>
<dbReference type="GO" id="GO:0006233">
    <property type="term" value="P:dTDP biosynthetic process"/>
    <property type="evidence" value="ECO:0007669"/>
    <property type="project" value="InterPro"/>
</dbReference>
<dbReference type="NCBIfam" id="TIGR00041">
    <property type="entry name" value="DTMP_kinase"/>
    <property type="match status" value="1"/>
</dbReference>
<dbReference type="HAMAP" id="MF_00165">
    <property type="entry name" value="Thymidylate_kinase"/>
    <property type="match status" value="1"/>
</dbReference>
<dbReference type="Gene3D" id="3.40.50.300">
    <property type="entry name" value="P-loop containing nucleotide triphosphate hydrolases"/>
    <property type="match status" value="1"/>
</dbReference>
<evidence type="ECO:0000256" key="8">
    <source>
        <dbReference type="ARBA" id="ARBA00022840"/>
    </source>
</evidence>
<organism evidence="13 14">
    <name type="scientific">Actinomyces viscosus</name>
    <dbReference type="NCBI Taxonomy" id="1656"/>
    <lineage>
        <taxon>Bacteria</taxon>
        <taxon>Bacillati</taxon>
        <taxon>Actinomycetota</taxon>
        <taxon>Actinomycetes</taxon>
        <taxon>Actinomycetales</taxon>
        <taxon>Actinomycetaceae</taxon>
        <taxon>Actinomyces</taxon>
    </lineage>
</organism>
<sequence>MTQPPPATAHPGLFISFEGGDGVGKTTQIRILADLLAAADVDHILTREPGGTDLGLEIRRLLLHGEYVAPRAEALLYAADRAHHIATRVRPALERGAVVLADRYLDSSVAYQGAARSLGPEEVRDLSLWATEGLLPDLTILLDGDPDLAEQRATGRGAKDRLEQEGDAFRTALRRQFLALAEAEPERFVVVDADRPVDQVADDVIEAVIGVVTEAVRRHGVRHERGGAHQGVLVGLESFVEAAARRRDGQRTSRPGAQS</sequence>
<keyword evidence="4 11" id="KW-0808">Transferase</keyword>
<dbReference type="PANTHER" id="PTHR10344">
    <property type="entry name" value="THYMIDYLATE KINASE"/>
    <property type="match status" value="1"/>
</dbReference>
<keyword evidence="8 11" id="KW-0067">ATP-binding</keyword>
<evidence type="ECO:0000256" key="7">
    <source>
        <dbReference type="ARBA" id="ARBA00022777"/>
    </source>
</evidence>
<keyword evidence="5 11" id="KW-0545">Nucleotide biosynthesis</keyword>
<evidence type="ECO:0000256" key="11">
    <source>
        <dbReference type="HAMAP-Rule" id="MF_00165"/>
    </source>
</evidence>
<dbReference type="InterPro" id="IPR027417">
    <property type="entry name" value="P-loop_NTPase"/>
</dbReference>
<evidence type="ECO:0000313" key="13">
    <source>
        <dbReference type="EMBL" id="VEI16920.1"/>
    </source>
</evidence>
<evidence type="ECO:0000256" key="9">
    <source>
        <dbReference type="ARBA" id="ARBA00048743"/>
    </source>
</evidence>
<comment type="catalytic activity">
    <reaction evidence="9 11">
        <text>dTMP + ATP = dTDP + ADP</text>
        <dbReference type="Rhea" id="RHEA:13517"/>
        <dbReference type="ChEBI" id="CHEBI:30616"/>
        <dbReference type="ChEBI" id="CHEBI:58369"/>
        <dbReference type="ChEBI" id="CHEBI:63528"/>
        <dbReference type="ChEBI" id="CHEBI:456216"/>
        <dbReference type="EC" id="2.7.4.9"/>
    </reaction>
</comment>
<dbReference type="GO" id="GO:0004798">
    <property type="term" value="F:dTMP kinase activity"/>
    <property type="evidence" value="ECO:0007669"/>
    <property type="project" value="UniProtKB-UniRule"/>
</dbReference>
<dbReference type="GO" id="GO:0006235">
    <property type="term" value="P:dTTP biosynthetic process"/>
    <property type="evidence" value="ECO:0007669"/>
    <property type="project" value="UniProtKB-UniRule"/>
</dbReference>
<dbReference type="Pfam" id="PF02223">
    <property type="entry name" value="Thymidylate_kin"/>
    <property type="match status" value="1"/>
</dbReference>
<evidence type="ECO:0000259" key="12">
    <source>
        <dbReference type="Pfam" id="PF02223"/>
    </source>
</evidence>
<gene>
    <name evidence="11 13" type="primary">tmk</name>
    <name evidence="13" type="ORF">NCTC10951_01928</name>
</gene>
<accession>A0A448PME0</accession>
<protein>
    <recommendedName>
        <fullName evidence="3 11">Thymidylate kinase</fullName>
        <ecNumber evidence="2 11">2.7.4.9</ecNumber>
    </recommendedName>
    <alternativeName>
        <fullName evidence="11">dTMP kinase</fullName>
    </alternativeName>
</protein>
<feature type="domain" description="Thymidylate kinase-like" evidence="12">
    <location>
        <begin position="17"/>
        <end position="203"/>
    </location>
</feature>
<comment type="function">
    <text evidence="10 11">Phosphorylation of dTMP to form dTDP in both de novo and salvage pathways of dTTP synthesis.</text>
</comment>
<keyword evidence="6 11" id="KW-0547">Nucleotide-binding</keyword>
<dbReference type="FunFam" id="3.40.50.300:FF:000225">
    <property type="entry name" value="Thymidylate kinase"/>
    <property type="match status" value="1"/>
</dbReference>
<name>A0A448PME0_ACTVI</name>
<dbReference type="SUPFAM" id="SSF52540">
    <property type="entry name" value="P-loop containing nucleoside triphosphate hydrolases"/>
    <property type="match status" value="1"/>
</dbReference>
<evidence type="ECO:0000256" key="6">
    <source>
        <dbReference type="ARBA" id="ARBA00022741"/>
    </source>
</evidence>
<dbReference type="Proteomes" id="UP000268658">
    <property type="component" value="Chromosome"/>
</dbReference>
<dbReference type="GO" id="GO:0006227">
    <property type="term" value="P:dUDP biosynthetic process"/>
    <property type="evidence" value="ECO:0007669"/>
    <property type="project" value="TreeGrafter"/>
</dbReference>
<dbReference type="KEGG" id="avc:NCTC10951_01928"/>
<dbReference type="GO" id="GO:0005524">
    <property type="term" value="F:ATP binding"/>
    <property type="evidence" value="ECO:0007669"/>
    <property type="project" value="UniProtKB-UniRule"/>
</dbReference>
<dbReference type="InterPro" id="IPR018094">
    <property type="entry name" value="Thymidylate_kinase"/>
</dbReference>
<dbReference type="GO" id="GO:0005829">
    <property type="term" value="C:cytosol"/>
    <property type="evidence" value="ECO:0007669"/>
    <property type="project" value="TreeGrafter"/>
</dbReference>
<evidence type="ECO:0000256" key="10">
    <source>
        <dbReference type="ARBA" id="ARBA00057735"/>
    </source>
</evidence>
<dbReference type="EC" id="2.7.4.9" evidence="2 11"/>
<evidence type="ECO:0000256" key="5">
    <source>
        <dbReference type="ARBA" id="ARBA00022727"/>
    </source>
</evidence>
<dbReference type="AlphaFoldDB" id="A0A448PME0"/>
<evidence type="ECO:0000256" key="2">
    <source>
        <dbReference type="ARBA" id="ARBA00012980"/>
    </source>
</evidence>
<evidence type="ECO:0000256" key="3">
    <source>
        <dbReference type="ARBA" id="ARBA00017144"/>
    </source>
</evidence>
<dbReference type="CDD" id="cd01672">
    <property type="entry name" value="TMPK"/>
    <property type="match status" value="1"/>
</dbReference>
<dbReference type="EMBL" id="LR134477">
    <property type="protein sequence ID" value="VEI16920.1"/>
    <property type="molecule type" value="Genomic_DNA"/>
</dbReference>
<feature type="binding site" evidence="11">
    <location>
        <begin position="19"/>
        <end position="26"/>
    </location>
    <ligand>
        <name>ATP</name>
        <dbReference type="ChEBI" id="CHEBI:30616"/>
    </ligand>
</feature>
<reference evidence="13 14" key="1">
    <citation type="submission" date="2018-12" db="EMBL/GenBank/DDBJ databases">
        <authorList>
            <consortium name="Pathogen Informatics"/>
        </authorList>
    </citation>
    <scope>NUCLEOTIDE SEQUENCE [LARGE SCALE GENOMIC DNA]</scope>
    <source>
        <strain evidence="13 14">NCTC10951</strain>
    </source>
</reference>
<evidence type="ECO:0000313" key="14">
    <source>
        <dbReference type="Proteomes" id="UP000268658"/>
    </source>
</evidence>